<sequence length="260" mass="26824">MTMTDRAADGDVFGRLDGRVVLVTGAASGIGAASMRLFRAVGAEVVGVDLTAGEGIVQADVSDPAQVAEVVDGVVARHGRLDVVHGNAGINVPGRPHSITDDDYRKVMGVCCDANFYLVRSAVRHMRTDGGVFVFTSSMCGVAATPRSPVYNMAKHALIGLAQSVAVDYGAQGIRAVALVTGPTHTGMVDELWPPGPLRDSLIATTSTGRLATPEEQARAAVFAALPGSSFLTGCALTVDGGATAGWNEMARTMLTLKAV</sequence>
<comment type="similarity">
    <text evidence="1">Belongs to the short-chain dehydrogenases/reductases (SDR) family.</text>
</comment>
<dbReference type="Gene3D" id="3.40.50.720">
    <property type="entry name" value="NAD(P)-binding Rossmann-like Domain"/>
    <property type="match status" value="1"/>
</dbReference>
<dbReference type="Proteomes" id="UP000236723">
    <property type="component" value="Unassembled WGS sequence"/>
</dbReference>
<name>A0A1H5YN47_9ACTN</name>
<dbReference type="GO" id="GO:0016491">
    <property type="term" value="F:oxidoreductase activity"/>
    <property type="evidence" value="ECO:0007669"/>
    <property type="project" value="UniProtKB-KW"/>
</dbReference>
<dbReference type="Pfam" id="PF13561">
    <property type="entry name" value="adh_short_C2"/>
    <property type="match status" value="1"/>
</dbReference>
<protein>
    <submittedName>
        <fullName evidence="3">NAD(P)-dependent dehydrogenase, short-chain alcohol dehydrogenase family</fullName>
    </submittedName>
</protein>
<organism evidence="3 4">
    <name type="scientific">Thermomonospora echinospora</name>
    <dbReference type="NCBI Taxonomy" id="1992"/>
    <lineage>
        <taxon>Bacteria</taxon>
        <taxon>Bacillati</taxon>
        <taxon>Actinomycetota</taxon>
        <taxon>Actinomycetes</taxon>
        <taxon>Streptosporangiales</taxon>
        <taxon>Thermomonosporaceae</taxon>
        <taxon>Thermomonospora</taxon>
    </lineage>
</organism>
<evidence type="ECO:0000313" key="4">
    <source>
        <dbReference type="Proteomes" id="UP000236723"/>
    </source>
</evidence>
<keyword evidence="4" id="KW-1185">Reference proteome</keyword>
<dbReference type="PRINTS" id="PR00081">
    <property type="entry name" value="GDHRDH"/>
</dbReference>
<dbReference type="CDD" id="cd05233">
    <property type="entry name" value="SDR_c"/>
    <property type="match status" value="1"/>
</dbReference>
<evidence type="ECO:0000313" key="3">
    <source>
        <dbReference type="EMBL" id="SEG25589.1"/>
    </source>
</evidence>
<dbReference type="FunFam" id="3.40.50.720:FF:000084">
    <property type="entry name" value="Short-chain dehydrogenase reductase"/>
    <property type="match status" value="1"/>
</dbReference>
<proteinExistence type="inferred from homology"/>
<dbReference type="RefSeq" id="WP_160146947.1">
    <property type="nucleotide sequence ID" value="NZ_FNVO01000004.1"/>
</dbReference>
<dbReference type="PANTHER" id="PTHR43180">
    <property type="entry name" value="3-OXOACYL-(ACYL-CARRIER-PROTEIN) REDUCTASE (AFU_ORTHOLOGUE AFUA_6G11210)"/>
    <property type="match status" value="1"/>
</dbReference>
<accession>A0A1H5YN47</accession>
<dbReference type="InterPro" id="IPR002347">
    <property type="entry name" value="SDR_fam"/>
</dbReference>
<dbReference type="AlphaFoldDB" id="A0A1H5YN47"/>
<gene>
    <name evidence="3" type="ORF">SAMN04489712_104100</name>
</gene>
<reference evidence="4" key="1">
    <citation type="submission" date="2016-10" db="EMBL/GenBank/DDBJ databases">
        <authorList>
            <person name="Varghese N."/>
            <person name="Submissions S."/>
        </authorList>
    </citation>
    <scope>NUCLEOTIDE SEQUENCE [LARGE SCALE GENOMIC DNA]</scope>
    <source>
        <strain evidence="4">DSM 43163</strain>
    </source>
</reference>
<dbReference type="SUPFAM" id="SSF51735">
    <property type="entry name" value="NAD(P)-binding Rossmann-fold domains"/>
    <property type="match status" value="1"/>
</dbReference>
<dbReference type="OrthoDB" id="286404at2"/>
<dbReference type="EMBL" id="FNVO01000004">
    <property type="protein sequence ID" value="SEG25589.1"/>
    <property type="molecule type" value="Genomic_DNA"/>
</dbReference>
<dbReference type="InterPro" id="IPR036291">
    <property type="entry name" value="NAD(P)-bd_dom_sf"/>
</dbReference>
<keyword evidence="2" id="KW-0560">Oxidoreductase</keyword>
<evidence type="ECO:0000256" key="2">
    <source>
        <dbReference type="ARBA" id="ARBA00023002"/>
    </source>
</evidence>
<dbReference type="PANTHER" id="PTHR43180:SF66">
    <property type="entry name" value="SHORT-CHAIN DEHYDROGENASE_REDUCTASE FAMILY PROTEIN"/>
    <property type="match status" value="1"/>
</dbReference>
<dbReference type="InterPro" id="IPR020904">
    <property type="entry name" value="Sc_DH/Rdtase_CS"/>
</dbReference>
<dbReference type="PROSITE" id="PS00061">
    <property type="entry name" value="ADH_SHORT"/>
    <property type="match status" value="1"/>
</dbReference>
<evidence type="ECO:0000256" key="1">
    <source>
        <dbReference type="ARBA" id="ARBA00006484"/>
    </source>
</evidence>